<keyword evidence="3" id="KW-1185">Reference proteome</keyword>
<reference evidence="3" key="1">
    <citation type="journal article" date="2019" name="Int. J. Syst. Evol. Microbiol.">
        <title>The Global Catalogue of Microorganisms (GCM) 10K type strain sequencing project: providing services to taxonomists for standard genome sequencing and annotation.</title>
        <authorList>
            <consortium name="The Broad Institute Genomics Platform"/>
            <consortium name="The Broad Institute Genome Sequencing Center for Infectious Disease"/>
            <person name="Wu L."/>
            <person name="Ma J."/>
        </authorList>
    </citation>
    <scope>NUCLEOTIDE SEQUENCE [LARGE SCALE GENOMIC DNA]</scope>
    <source>
        <strain evidence="3">JCM 18081</strain>
    </source>
</reference>
<evidence type="ECO:0000313" key="3">
    <source>
        <dbReference type="Proteomes" id="UP001501265"/>
    </source>
</evidence>
<dbReference type="EMBL" id="BAABIG010000001">
    <property type="protein sequence ID" value="GAA4781854.1"/>
    <property type="molecule type" value="Genomic_DNA"/>
</dbReference>
<gene>
    <name evidence="2" type="ORF">GCM10023220_00370</name>
</gene>
<dbReference type="Pfam" id="PF03771">
    <property type="entry name" value="SPDY"/>
    <property type="match status" value="2"/>
</dbReference>
<proteinExistence type="predicted"/>
<evidence type="ECO:0000313" key="2">
    <source>
        <dbReference type="EMBL" id="GAA4781854.1"/>
    </source>
</evidence>
<dbReference type="InterPro" id="IPR005523">
    <property type="entry name" value="DUF317_SPDY"/>
</dbReference>
<feature type="domain" description="DUF317" evidence="1">
    <location>
        <begin position="52"/>
        <end position="101"/>
    </location>
</feature>
<comment type="caution">
    <text evidence="2">The sequence shown here is derived from an EMBL/GenBank/DDBJ whole genome shotgun (WGS) entry which is preliminary data.</text>
</comment>
<protein>
    <recommendedName>
        <fullName evidence="1">DUF317 domain-containing protein</fullName>
    </recommendedName>
</protein>
<dbReference type="RefSeq" id="WP_345616633.1">
    <property type="nucleotide sequence ID" value="NZ_BAABIG010000001.1"/>
</dbReference>
<dbReference type="Proteomes" id="UP001501265">
    <property type="component" value="Unassembled WGS sequence"/>
</dbReference>
<feature type="domain" description="DUF317" evidence="1">
    <location>
        <begin position="142"/>
        <end position="200"/>
    </location>
</feature>
<accession>A0ABP9AIA8</accession>
<evidence type="ECO:0000259" key="1">
    <source>
        <dbReference type="Pfam" id="PF03771"/>
    </source>
</evidence>
<organism evidence="2 3">
    <name type="scientific">Streptomyces ziwulingensis</name>
    <dbReference type="NCBI Taxonomy" id="1045501"/>
    <lineage>
        <taxon>Bacteria</taxon>
        <taxon>Bacillati</taxon>
        <taxon>Actinomycetota</taxon>
        <taxon>Actinomycetes</taxon>
        <taxon>Kitasatosporales</taxon>
        <taxon>Streptomycetaceae</taxon>
        <taxon>Streptomyces</taxon>
    </lineage>
</organism>
<name>A0ABP9AIA8_9ACTN</name>
<sequence length="246" mass="27316">MTSFAPSDRVLVSPRHLAGGGADRLGSALGPLITLFGWHHTHDPHTGHTALTSPCESLFVDFDPCDPRGVWWRIIHHEPYWQARFTRQTPIEAIAAVTQVLPQSLGDRRHAERIPLTTSSLAQTARLTDWAETRDGQSTTFTSADGHCTLTHQPDDHLRWHIRHSLFDGFDTDWSAAFTRAAPARLVAQFFAHLTADTPVERTYGDLPYLAQRSSDALITPVHGAAVNPHVHHALARAVHPQGRPR</sequence>